<dbReference type="Gene3D" id="1.10.720.30">
    <property type="entry name" value="SAP domain"/>
    <property type="match status" value="1"/>
</dbReference>
<proteinExistence type="predicted"/>
<dbReference type="InterPro" id="IPR000504">
    <property type="entry name" value="RRM_dom"/>
</dbReference>
<evidence type="ECO:0000259" key="4">
    <source>
        <dbReference type="PROSITE" id="PS50800"/>
    </source>
</evidence>
<keyword evidence="1" id="KW-0694">RNA-binding</keyword>
<dbReference type="CDD" id="cd12432">
    <property type="entry name" value="RRM_ACINU"/>
    <property type="match status" value="1"/>
</dbReference>
<name>A0AAD5UKT4_9FUNG</name>
<dbReference type="Proteomes" id="UP001210925">
    <property type="component" value="Unassembled WGS sequence"/>
</dbReference>
<dbReference type="PANTHER" id="PTHR47031">
    <property type="entry name" value="SAP DNA-BINDING DOMAIN-CONTAINING PROTEIN"/>
    <property type="match status" value="1"/>
</dbReference>
<dbReference type="PROSITE" id="PS50800">
    <property type="entry name" value="SAP"/>
    <property type="match status" value="1"/>
</dbReference>
<feature type="compositionally biased region" description="Polar residues" evidence="2">
    <location>
        <begin position="130"/>
        <end position="141"/>
    </location>
</feature>
<feature type="compositionally biased region" description="Basic and acidic residues" evidence="2">
    <location>
        <begin position="312"/>
        <end position="355"/>
    </location>
</feature>
<comment type="caution">
    <text evidence="5">The sequence shown here is derived from an EMBL/GenBank/DDBJ whole genome shotgun (WGS) entry which is preliminary data.</text>
</comment>
<dbReference type="InterPro" id="IPR035979">
    <property type="entry name" value="RBD_domain_sf"/>
</dbReference>
<dbReference type="InterPro" id="IPR034257">
    <property type="entry name" value="Acinus_RRM"/>
</dbReference>
<feature type="compositionally biased region" description="Basic and acidic residues" evidence="2">
    <location>
        <begin position="146"/>
        <end position="170"/>
    </location>
</feature>
<evidence type="ECO:0000259" key="3">
    <source>
        <dbReference type="PROSITE" id="PS50102"/>
    </source>
</evidence>
<gene>
    <name evidence="5" type="primary">ACIN1</name>
    <name evidence="5" type="ORF">HK103_007363</name>
</gene>
<evidence type="ECO:0000313" key="6">
    <source>
        <dbReference type="Proteomes" id="UP001210925"/>
    </source>
</evidence>
<feature type="compositionally biased region" description="Basic and acidic residues" evidence="2">
    <location>
        <begin position="33"/>
        <end position="52"/>
    </location>
</feature>
<sequence length="378" mass="42449">MTDWQKLTVPKLKAELSSRGLPVTGNKAALVERLNEDDSKDTQADGESKEDTSNETDGNLDPMETDQMAVGDHRGKNMESLGNSGKSPDSNGKLKSPVISKESPTNNTPKSPMKVSSPKKETVTQPSPPLKSNTGQSQKLLSPTRAKPEAKADKIESSDNLKADGEKTREMNSPIKNKPSTPKKTENIDALHESKSTKRPSNEELPESKRTKIEESTIAVYNFTRPLNIGEVKSKLEEFGVVSFFWMDKIRSHCYATYENVESAKKAKSSLDGYIFQPESGKSLETKFIDRATADERIAQDASTSRTILPLPDKKQLDNSNYRNERRPERNDYRNNRDDSRQKKNTRRDDIDEIVVMEKDDRPFHKTAASPVIEYREA</sequence>
<feature type="compositionally biased region" description="Basic and acidic residues" evidence="2">
    <location>
        <begin position="183"/>
        <end position="212"/>
    </location>
</feature>
<dbReference type="PROSITE" id="PS50102">
    <property type="entry name" value="RRM"/>
    <property type="match status" value="1"/>
</dbReference>
<dbReference type="AlphaFoldDB" id="A0AAD5UKT4"/>
<dbReference type="GO" id="GO:0003723">
    <property type="term" value="F:RNA binding"/>
    <property type="evidence" value="ECO:0007669"/>
    <property type="project" value="UniProtKB-UniRule"/>
</dbReference>
<feature type="domain" description="SAP" evidence="4">
    <location>
        <begin position="4"/>
        <end position="38"/>
    </location>
</feature>
<organism evidence="5 6">
    <name type="scientific">Boothiomyces macroporosus</name>
    <dbReference type="NCBI Taxonomy" id="261099"/>
    <lineage>
        <taxon>Eukaryota</taxon>
        <taxon>Fungi</taxon>
        <taxon>Fungi incertae sedis</taxon>
        <taxon>Chytridiomycota</taxon>
        <taxon>Chytridiomycota incertae sedis</taxon>
        <taxon>Chytridiomycetes</taxon>
        <taxon>Rhizophydiales</taxon>
        <taxon>Terramycetaceae</taxon>
        <taxon>Boothiomyces</taxon>
    </lineage>
</organism>
<keyword evidence="6" id="KW-1185">Reference proteome</keyword>
<reference evidence="5" key="1">
    <citation type="submission" date="2020-05" db="EMBL/GenBank/DDBJ databases">
        <title>Phylogenomic resolution of chytrid fungi.</title>
        <authorList>
            <person name="Stajich J.E."/>
            <person name="Amses K."/>
            <person name="Simmons R."/>
            <person name="Seto K."/>
            <person name="Myers J."/>
            <person name="Bonds A."/>
            <person name="Quandt C.A."/>
            <person name="Barry K."/>
            <person name="Liu P."/>
            <person name="Grigoriev I."/>
            <person name="Longcore J.E."/>
            <person name="James T.Y."/>
        </authorList>
    </citation>
    <scope>NUCLEOTIDE SEQUENCE</scope>
    <source>
        <strain evidence="5">PLAUS21</strain>
    </source>
</reference>
<feature type="compositionally biased region" description="Polar residues" evidence="2">
    <location>
        <begin position="80"/>
        <end position="90"/>
    </location>
</feature>
<dbReference type="Pfam" id="PF02037">
    <property type="entry name" value="SAP"/>
    <property type="match status" value="1"/>
</dbReference>
<evidence type="ECO:0000313" key="5">
    <source>
        <dbReference type="EMBL" id="KAJ3260800.1"/>
    </source>
</evidence>
<dbReference type="SUPFAM" id="SSF68906">
    <property type="entry name" value="SAP domain"/>
    <property type="match status" value="1"/>
</dbReference>
<evidence type="ECO:0000256" key="1">
    <source>
        <dbReference type="PROSITE-ProRule" id="PRU00176"/>
    </source>
</evidence>
<dbReference type="InterPro" id="IPR012677">
    <property type="entry name" value="Nucleotide-bd_a/b_plait_sf"/>
</dbReference>
<dbReference type="Gene3D" id="3.30.70.330">
    <property type="match status" value="1"/>
</dbReference>
<dbReference type="InterPro" id="IPR036361">
    <property type="entry name" value="SAP_dom_sf"/>
</dbReference>
<dbReference type="EMBL" id="JADGKB010000009">
    <property type="protein sequence ID" value="KAJ3260800.1"/>
    <property type="molecule type" value="Genomic_DNA"/>
</dbReference>
<feature type="domain" description="RRM" evidence="3">
    <location>
        <begin position="216"/>
        <end position="291"/>
    </location>
</feature>
<feature type="region of interest" description="Disordered" evidence="2">
    <location>
        <begin position="16"/>
        <end position="212"/>
    </location>
</feature>
<dbReference type="SMART" id="SM00513">
    <property type="entry name" value="SAP"/>
    <property type="match status" value="1"/>
</dbReference>
<feature type="region of interest" description="Disordered" evidence="2">
    <location>
        <begin position="299"/>
        <end position="355"/>
    </location>
</feature>
<protein>
    <submittedName>
        <fullName evidence="5">Apoptotic chromatin condensation inducer in the nucleus</fullName>
    </submittedName>
</protein>
<dbReference type="PANTHER" id="PTHR47031:SF3">
    <property type="entry name" value="SAP DOMAIN-CONTAINING PROTEIN"/>
    <property type="match status" value="1"/>
</dbReference>
<evidence type="ECO:0000256" key="2">
    <source>
        <dbReference type="SAM" id="MobiDB-lite"/>
    </source>
</evidence>
<dbReference type="SUPFAM" id="SSF54928">
    <property type="entry name" value="RNA-binding domain, RBD"/>
    <property type="match status" value="1"/>
</dbReference>
<accession>A0AAD5UKT4</accession>
<dbReference type="InterPro" id="IPR003034">
    <property type="entry name" value="SAP_dom"/>
</dbReference>